<evidence type="ECO:0000313" key="3">
    <source>
        <dbReference type="EMBL" id="WYY09358.1"/>
    </source>
</evidence>
<dbReference type="InterPro" id="IPR010679">
    <property type="entry name" value="DUF1254"/>
</dbReference>
<evidence type="ECO:0000313" key="4">
    <source>
        <dbReference type="Proteomes" id="UP001479933"/>
    </source>
</evidence>
<sequence length="316" mass="34094">MSQNPIPVTVDNFARAETARMFAALAQSAGGSNRWKHARTPTRVEEQTVIRMNRDTLYSFAVLDVAHGGTVTVPDADGRYISVMIVTEEHHIPRILHDAGTYQLTADEVGSDFVLVAARILVDPQSADDVAVVAGIQDGLSATSTRGAEFVSPEYDPVTLDEVRGALKILARGVNDIGEAFGRKGEVERLSHLIGAAFGWGGLPKSEALYLTVSPQLPVGDYHLRVADVPVDAFWSVSVYNADGFFEPNDTDSYNLNSITAVPDADGAVTVRFGGDPTAPNTLPIVDGWNYLFRLYRPRPEAASWTPPPLVTDSGN</sequence>
<evidence type="ECO:0000259" key="1">
    <source>
        <dbReference type="Pfam" id="PF06742"/>
    </source>
</evidence>
<keyword evidence="4" id="KW-1185">Reference proteome</keyword>
<gene>
    <name evidence="3" type="ORF">RVF87_09970</name>
</gene>
<dbReference type="RefSeq" id="WP_244885299.1">
    <property type="nucleotide sequence ID" value="NZ_CP136137.1"/>
</dbReference>
<dbReference type="SUPFAM" id="SSF160935">
    <property type="entry name" value="VPA0735-like"/>
    <property type="match status" value="1"/>
</dbReference>
<dbReference type="Pfam" id="PF06742">
    <property type="entry name" value="DUF1214"/>
    <property type="match status" value="1"/>
</dbReference>
<reference evidence="3 4" key="1">
    <citation type="journal article" date="2023" name="Virus Evol.">
        <title>Computational host range prediction-The good, the bad, and the ugly.</title>
        <authorList>
            <person name="Howell A.A."/>
            <person name="Versoza C.J."/>
            <person name="Pfeifer S.P."/>
        </authorList>
    </citation>
    <scope>NUCLEOTIDE SEQUENCE [LARGE SCALE GENOMIC DNA]</scope>
    <source>
        <strain evidence="3 4">1610/1b</strain>
    </source>
</reference>
<dbReference type="Proteomes" id="UP001479933">
    <property type="component" value="Chromosome"/>
</dbReference>
<dbReference type="PANTHER" id="PTHR36509:SF2">
    <property type="entry name" value="BLL3101 PROTEIN"/>
    <property type="match status" value="1"/>
</dbReference>
<dbReference type="EMBL" id="CP136137">
    <property type="protein sequence ID" value="WYY09358.1"/>
    <property type="molecule type" value="Genomic_DNA"/>
</dbReference>
<dbReference type="Gene3D" id="2.60.120.600">
    <property type="entry name" value="Domain of unknown function DUF1214, C-terminal domain"/>
    <property type="match status" value="1"/>
</dbReference>
<evidence type="ECO:0000259" key="2">
    <source>
        <dbReference type="Pfam" id="PF06863"/>
    </source>
</evidence>
<accession>A0ABZ2U6F8</accession>
<dbReference type="InterPro" id="IPR010621">
    <property type="entry name" value="DUF1214"/>
</dbReference>
<feature type="domain" description="DUF1214" evidence="1">
    <location>
        <begin position="221"/>
        <end position="299"/>
    </location>
</feature>
<name>A0ABZ2U6F8_9ACTN</name>
<organism evidence="3 4">
    <name type="scientific">Gordonia hydrophobica</name>
    <dbReference type="NCBI Taxonomy" id="40516"/>
    <lineage>
        <taxon>Bacteria</taxon>
        <taxon>Bacillati</taxon>
        <taxon>Actinomycetota</taxon>
        <taxon>Actinomycetes</taxon>
        <taxon>Mycobacteriales</taxon>
        <taxon>Gordoniaceae</taxon>
        <taxon>Gordonia</taxon>
    </lineage>
</organism>
<dbReference type="Pfam" id="PF06863">
    <property type="entry name" value="DUF1254"/>
    <property type="match status" value="1"/>
</dbReference>
<feature type="domain" description="DUF1254" evidence="2">
    <location>
        <begin position="33"/>
        <end position="86"/>
    </location>
</feature>
<dbReference type="PANTHER" id="PTHR36509">
    <property type="entry name" value="BLL3101 PROTEIN"/>
    <property type="match status" value="1"/>
</dbReference>
<protein>
    <submittedName>
        <fullName evidence="3">DUF1214 domain-containing protein</fullName>
    </submittedName>
</protein>
<dbReference type="InterPro" id="IPR037049">
    <property type="entry name" value="DUF1214_C_sf"/>
</dbReference>
<proteinExistence type="predicted"/>